<gene>
    <name evidence="2" type="ORF">SAMN04488026_102731</name>
</gene>
<dbReference type="Proteomes" id="UP000199382">
    <property type="component" value="Unassembled WGS sequence"/>
</dbReference>
<reference evidence="2 3" key="1">
    <citation type="submission" date="2016-10" db="EMBL/GenBank/DDBJ databases">
        <authorList>
            <person name="de Groot N.N."/>
        </authorList>
    </citation>
    <scope>NUCLEOTIDE SEQUENCE [LARGE SCALE GENOMIC DNA]</scope>
    <source>
        <strain evidence="2 3">DSM 25294</strain>
    </source>
</reference>
<name>A0A1G8XUR8_9RHOB</name>
<feature type="region of interest" description="Disordered" evidence="1">
    <location>
        <begin position="167"/>
        <end position="188"/>
    </location>
</feature>
<dbReference type="AlphaFoldDB" id="A0A1G8XUR8"/>
<dbReference type="STRING" id="571298.SAMN04488026_102731"/>
<evidence type="ECO:0000313" key="2">
    <source>
        <dbReference type="EMBL" id="SDJ93914.1"/>
    </source>
</evidence>
<feature type="compositionally biased region" description="Basic and acidic residues" evidence="1">
    <location>
        <begin position="20"/>
        <end position="30"/>
    </location>
</feature>
<organism evidence="2 3">
    <name type="scientific">Aliiruegeria lutimaris</name>
    <dbReference type="NCBI Taxonomy" id="571298"/>
    <lineage>
        <taxon>Bacteria</taxon>
        <taxon>Pseudomonadati</taxon>
        <taxon>Pseudomonadota</taxon>
        <taxon>Alphaproteobacteria</taxon>
        <taxon>Rhodobacterales</taxon>
        <taxon>Roseobacteraceae</taxon>
        <taxon>Aliiruegeria</taxon>
    </lineage>
</organism>
<feature type="compositionally biased region" description="Low complexity" evidence="1">
    <location>
        <begin position="1"/>
        <end position="14"/>
    </location>
</feature>
<evidence type="ECO:0000256" key="1">
    <source>
        <dbReference type="SAM" id="MobiDB-lite"/>
    </source>
</evidence>
<sequence length="188" mass="20654">MVSAAAPSSSLVSPQLTRSGEPDAPERRSDIEFRRSVLLPGSFGSAATPSSSLVSPHLIPAGSSGTRESAAHGYRKPVLLPGFSAFRRRHLLLPGVAAIFFIFHRTKPNWKAALNLREAALNANIIAHGKNCIAALTILRIVQIRHFTKLRLKRALTMTDWTPQTRFGMVPNNPKEDENGNRCQHLPY</sequence>
<keyword evidence="3" id="KW-1185">Reference proteome</keyword>
<protein>
    <submittedName>
        <fullName evidence="2">Uncharacterized protein</fullName>
    </submittedName>
</protein>
<accession>A0A1G8XUR8</accession>
<evidence type="ECO:0000313" key="3">
    <source>
        <dbReference type="Proteomes" id="UP000199382"/>
    </source>
</evidence>
<feature type="region of interest" description="Disordered" evidence="1">
    <location>
        <begin position="1"/>
        <end position="30"/>
    </location>
</feature>
<dbReference type="EMBL" id="FNEK01000027">
    <property type="protein sequence ID" value="SDJ93914.1"/>
    <property type="molecule type" value="Genomic_DNA"/>
</dbReference>
<proteinExistence type="predicted"/>